<reference evidence="5 6" key="1">
    <citation type="submission" date="2016-10" db="EMBL/GenBank/DDBJ databases">
        <authorList>
            <person name="de Groot N.N."/>
        </authorList>
    </citation>
    <scope>NUCLEOTIDE SEQUENCE [LARGE SCALE GENOMIC DNA]</scope>
    <source>
        <strain evidence="5 6">LMG 2247</strain>
    </source>
</reference>
<accession>A0A1G8NHD8</accession>
<dbReference type="GO" id="GO:0046872">
    <property type="term" value="F:metal ion binding"/>
    <property type="evidence" value="ECO:0007669"/>
    <property type="project" value="UniProtKB-KW"/>
</dbReference>
<dbReference type="OrthoDB" id="9761532at2"/>
<evidence type="ECO:0000256" key="3">
    <source>
        <dbReference type="ARBA" id="ARBA00022801"/>
    </source>
</evidence>
<dbReference type="InterPro" id="IPR051458">
    <property type="entry name" value="Cyt/Met_Dipeptidase"/>
</dbReference>
<dbReference type="EMBL" id="FNCJ01000035">
    <property type="protein sequence ID" value="SDI79654.1"/>
    <property type="molecule type" value="Genomic_DNA"/>
</dbReference>
<evidence type="ECO:0000259" key="4">
    <source>
        <dbReference type="Pfam" id="PF07687"/>
    </source>
</evidence>
<dbReference type="GO" id="GO:0008233">
    <property type="term" value="F:peptidase activity"/>
    <property type="evidence" value="ECO:0007669"/>
    <property type="project" value="UniProtKB-KW"/>
</dbReference>
<dbReference type="GO" id="GO:0006508">
    <property type="term" value="P:proteolysis"/>
    <property type="evidence" value="ECO:0007669"/>
    <property type="project" value="UniProtKB-KW"/>
</dbReference>
<organism evidence="5 6">
    <name type="scientific">Paraburkholderia phenazinium</name>
    <dbReference type="NCBI Taxonomy" id="60549"/>
    <lineage>
        <taxon>Bacteria</taxon>
        <taxon>Pseudomonadati</taxon>
        <taxon>Pseudomonadota</taxon>
        <taxon>Betaproteobacteria</taxon>
        <taxon>Burkholderiales</taxon>
        <taxon>Burkholderiaceae</taxon>
        <taxon>Paraburkholderia</taxon>
    </lineage>
</organism>
<dbReference type="Pfam" id="PF07687">
    <property type="entry name" value="M20_dimer"/>
    <property type="match status" value="1"/>
</dbReference>
<keyword evidence="3" id="KW-0378">Hydrolase</keyword>
<dbReference type="InterPro" id="IPR002933">
    <property type="entry name" value="Peptidase_M20"/>
</dbReference>
<dbReference type="Proteomes" id="UP000199706">
    <property type="component" value="Unassembled WGS sequence"/>
</dbReference>
<protein>
    <submittedName>
        <fullName evidence="5">Acetylornithine deacetylase/Succinyl-diaminopimelate desuccinylase</fullName>
    </submittedName>
</protein>
<dbReference type="SUPFAM" id="SSF53187">
    <property type="entry name" value="Zn-dependent exopeptidases"/>
    <property type="match status" value="1"/>
</dbReference>
<keyword evidence="2" id="KW-0479">Metal-binding</keyword>
<evidence type="ECO:0000256" key="2">
    <source>
        <dbReference type="ARBA" id="ARBA00022723"/>
    </source>
</evidence>
<evidence type="ECO:0000313" key="6">
    <source>
        <dbReference type="Proteomes" id="UP000199706"/>
    </source>
</evidence>
<dbReference type="RefSeq" id="WP_090695865.1">
    <property type="nucleotide sequence ID" value="NZ_CADERL010000005.1"/>
</dbReference>
<name>A0A1G8NHD8_9BURK</name>
<evidence type="ECO:0000313" key="5">
    <source>
        <dbReference type="EMBL" id="SDI79654.1"/>
    </source>
</evidence>
<dbReference type="InterPro" id="IPR011650">
    <property type="entry name" value="Peptidase_M20_dimer"/>
</dbReference>
<keyword evidence="1" id="KW-0645">Protease</keyword>
<dbReference type="Pfam" id="PF01546">
    <property type="entry name" value="Peptidase_M20"/>
    <property type="match status" value="1"/>
</dbReference>
<evidence type="ECO:0000256" key="1">
    <source>
        <dbReference type="ARBA" id="ARBA00022670"/>
    </source>
</evidence>
<feature type="domain" description="Peptidase M20 dimerisation" evidence="4">
    <location>
        <begin position="203"/>
        <end position="354"/>
    </location>
</feature>
<dbReference type="Gene3D" id="3.40.630.10">
    <property type="entry name" value="Zn peptidases"/>
    <property type="match status" value="1"/>
</dbReference>
<dbReference type="AlphaFoldDB" id="A0A1G8NHD8"/>
<gene>
    <name evidence="5" type="ORF">SAMN05216466_1359</name>
</gene>
<dbReference type="PANTHER" id="PTHR43270:SF12">
    <property type="entry name" value="SUCCINYL-DIAMINOPIMELATE DESUCCINYLASE"/>
    <property type="match status" value="1"/>
</dbReference>
<dbReference type="NCBIfam" id="NF005478">
    <property type="entry name" value="PRK07079.1"/>
    <property type="match status" value="1"/>
</dbReference>
<dbReference type="Gene3D" id="3.30.70.360">
    <property type="match status" value="1"/>
</dbReference>
<proteinExistence type="predicted"/>
<sequence>MSRTQAIQHATHHFDSGAFLADLNRRVGFRTESQEAGRAATLLAYLTDEIVPEAERLGFTTRIVDNPVAGAGPFLIATRHESDELPTVLIYGHGDVVRGYDSQWREPLTPWAVKIEGERWYGRGTADNKGQHTINLAALASVLATREGKLGFNAKLLIEMGEETGSPGLDAICHTYKDALAADVLIASDGPRLAARRPTVFLGSRGSVNFKLELNLRDGAHHSGNWGGLLRNPATVLSNALASLVDARGVIAVDGLRPPPIPEAVRRALADISVGGGPGDPAVDDNWGEPGLTPAERVFGWNSFEVLAMKSGNPENPVNAIPSSAFAHCQLRFVVGTDWHNLEQHLRTHLDAHGFTMVEVSMERGAPATRLDPDDPWVTWAIASLEHTTGKKTAVLPNLGGTLPNEVFADTLGLPTIWVPHSYPACSQHAPNEHLLGPVVREGLQIMAGLFWDLGENPPKAHTAHATHA</sequence>
<dbReference type="PANTHER" id="PTHR43270">
    <property type="entry name" value="BETA-ALA-HIS DIPEPTIDASE"/>
    <property type="match status" value="1"/>
</dbReference>